<protein>
    <submittedName>
        <fullName evidence="7">Cystathionine beta-lyase</fullName>
        <ecNumber evidence="7">4.4.1.8</ecNumber>
    </submittedName>
</protein>
<evidence type="ECO:0000256" key="4">
    <source>
        <dbReference type="ARBA" id="ARBA00023239"/>
    </source>
</evidence>
<evidence type="ECO:0000313" key="8">
    <source>
        <dbReference type="Proteomes" id="UP001198602"/>
    </source>
</evidence>
<dbReference type="Proteomes" id="UP001198602">
    <property type="component" value="Unassembled WGS sequence"/>
</dbReference>
<dbReference type="Gene3D" id="3.40.640.10">
    <property type="entry name" value="Type I PLP-dependent aspartate aminotransferase-like (Major domain)"/>
    <property type="match status" value="1"/>
</dbReference>
<dbReference type="RefSeq" id="WP_225238526.1">
    <property type="nucleotide sequence ID" value="NZ_JAHYBX010000003.1"/>
</dbReference>
<dbReference type="InterPro" id="IPR015422">
    <property type="entry name" value="PyrdxlP-dep_Trfase_small"/>
</dbReference>
<reference evidence="7 8" key="1">
    <citation type="submission" date="2021-07" db="EMBL/GenBank/DDBJ databases">
        <title>Characterization of Violacein-producing bacteria and related species.</title>
        <authorList>
            <person name="Wilson H.S."/>
            <person name="De Leon M.E."/>
        </authorList>
    </citation>
    <scope>NUCLEOTIDE SEQUENCE [LARGE SCALE GENOMIC DNA]</scope>
    <source>
        <strain evidence="7 8">HSC-2F05</strain>
    </source>
</reference>
<dbReference type="EMBL" id="JAHYBX010000003">
    <property type="protein sequence ID" value="MCA1856222.1"/>
    <property type="molecule type" value="Genomic_DNA"/>
</dbReference>
<comment type="similarity">
    <text evidence="2 6">Belongs to the trans-sulfuration enzymes family.</text>
</comment>
<evidence type="ECO:0000313" key="7">
    <source>
        <dbReference type="EMBL" id="MCA1856222.1"/>
    </source>
</evidence>
<sequence length="386" mass="41761">MKKTIRTALVHSDYRPPAGFDAFPPGVHRASTVLFENVAAMRSGQWKDKSAYTYGLHGTPTTFTLEARLAEIEGGSHCLLAPSGLAAIAMVNFAFLKSGDDVLLPENVYNPNRELGRWLSEDFGVSARFYDPMIGAGIAALIQPNTRLVWAEAPGSVSMEVPDLPAICAAAHARGVPVALDNTWSAGLALRGFDVGADIVMHALTKYQSGGADLLMGAVITREGALNERLAQAHMRLGLGVGADDAYLVLRGLPSMKLRFEAHDAAARQVAAWLGARPEIAKVLHPAFPDSPGHAHWQRDFQGAGGLFSVLFDPRYTEQQTDRFVDAMTLFGLGYSWGGPNSLVMPYRIRALRSRWDEAGVLVRFNVGLEDPADLIADIEQALARL</sequence>
<evidence type="ECO:0000256" key="3">
    <source>
        <dbReference type="ARBA" id="ARBA00022898"/>
    </source>
</evidence>
<keyword evidence="3 6" id="KW-0663">Pyridoxal phosphate</keyword>
<comment type="catalytic activity">
    <reaction evidence="5">
        <text>L,L-cystathionine + H2O = L-homocysteine + pyruvate + NH4(+)</text>
        <dbReference type="Rhea" id="RHEA:13965"/>
        <dbReference type="ChEBI" id="CHEBI:15361"/>
        <dbReference type="ChEBI" id="CHEBI:15377"/>
        <dbReference type="ChEBI" id="CHEBI:28938"/>
        <dbReference type="ChEBI" id="CHEBI:58161"/>
        <dbReference type="ChEBI" id="CHEBI:58199"/>
    </reaction>
</comment>
<comment type="caution">
    <text evidence="7">The sequence shown here is derived from an EMBL/GenBank/DDBJ whole genome shotgun (WGS) entry which is preliminary data.</text>
</comment>
<accession>A0ABS7YB63</accession>
<dbReference type="GO" id="GO:0016829">
    <property type="term" value="F:lyase activity"/>
    <property type="evidence" value="ECO:0007669"/>
    <property type="project" value="UniProtKB-KW"/>
</dbReference>
<dbReference type="InterPro" id="IPR015424">
    <property type="entry name" value="PyrdxlP-dep_Trfase"/>
</dbReference>
<evidence type="ECO:0000256" key="5">
    <source>
        <dbReference type="ARBA" id="ARBA00047517"/>
    </source>
</evidence>
<name>A0ABS7YB63_9BURK</name>
<dbReference type="InterPro" id="IPR015421">
    <property type="entry name" value="PyrdxlP-dep_Trfase_major"/>
</dbReference>
<organism evidence="7 8">
    <name type="scientific">Massilia hydrophila</name>
    <dbReference type="NCBI Taxonomy" id="3044279"/>
    <lineage>
        <taxon>Bacteria</taxon>
        <taxon>Pseudomonadati</taxon>
        <taxon>Pseudomonadota</taxon>
        <taxon>Betaproteobacteria</taxon>
        <taxon>Burkholderiales</taxon>
        <taxon>Oxalobacteraceae</taxon>
        <taxon>Telluria group</taxon>
        <taxon>Massilia</taxon>
    </lineage>
</organism>
<proteinExistence type="inferred from homology"/>
<dbReference type="InterPro" id="IPR006233">
    <property type="entry name" value="Cys_b_lyase_bac"/>
</dbReference>
<dbReference type="PANTHER" id="PTHR43500">
    <property type="entry name" value="CYSTATHIONINE BETA-LYASE-RELATED"/>
    <property type="match status" value="1"/>
</dbReference>
<dbReference type="SUPFAM" id="SSF53383">
    <property type="entry name" value="PLP-dependent transferases"/>
    <property type="match status" value="1"/>
</dbReference>
<evidence type="ECO:0000256" key="2">
    <source>
        <dbReference type="ARBA" id="ARBA00009077"/>
    </source>
</evidence>
<evidence type="ECO:0000256" key="1">
    <source>
        <dbReference type="ARBA" id="ARBA00001933"/>
    </source>
</evidence>
<dbReference type="EC" id="4.4.1.8" evidence="7"/>
<gene>
    <name evidence="7" type="ORF">LE190_09815</name>
</gene>
<comment type="cofactor">
    <cofactor evidence="1 6">
        <name>pyridoxal 5'-phosphate</name>
        <dbReference type="ChEBI" id="CHEBI:597326"/>
    </cofactor>
</comment>
<evidence type="ECO:0000256" key="6">
    <source>
        <dbReference type="RuleBase" id="RU362118"/>
    </source>
</evidence>
<dbReference type="Pfam" id="PF01053">
    <property type="entry name" value="Cys_Met_Meta_PP"/>
    <property type="match status" value="1"/>
</dbReference>
<dbReference type="Gene3D" id="3.90.1150.10">
    <property type="entry name" value="Aspartate Aminotransferase, domain 1"/>
    <property type="match status" value="1"/>
</dbReference>
<dbReference type="NCBIfam" id="NF005456">
    <property type="entry name" value="PRK07050.1"/>
    <property type="match status" value="1"/>
</dbReference>
<dbReference type="NCBIfam" id="TIGR01324">
    <property type="entry name" value="cysta_beta_ly_B"/>
    <property type="match status" value="1"/>
</dbReference>
<keyword evidence="4 7" id="KW-0456">Lyase</keyword>
<dbReference type="PANTHER" id="PTHR43500:SF1">
    <property type="entry name" value="CYSTATHIONINE BETA-LYASE-RELATED"/>
    <property type="match status" value="1"/>
</dbReference>
<keyword evidence="8" id="KW-1185">Reference proteome</keyword>
<dbReference type="InterPro" id="IPR000277">
    <property type="entry name" value="Cys/Met-Metab_PyrdxlP-dep_enz"/>
</dbReference>
<dbReference type="PIRSF" id="PIRSF001434">
    <property type="entry name" value="CGS"/>
    <property type="match status" value="1"/>
</dbReference>